<dbReference type="EMBL" id="QPJK01000009">
    <property type="protein sequence ID" value="RCW67518.1"/>
    <property type="molecule type" value="Genomic_DNA"/>
</dbReference>
<dbReference type="RefSeq" id="WP_114471017.1">
    <property type="nucleotide sequence ID" value="NZ_QPJK01000009.1"/>
</dbReference>
<keyword evidence="2" id="KW-1185">Reference proteome</keyword>
<organism evidence="1 2">
    <name type="scientific">Pseudorhodoferax soli</name>
    <dbReference type="NCBI Taxonomy" id="545864"/>
    <lineage>
        <taxon>Bacteria</taxon>
        <taxon>Pseudomonadati</taxon>
        <taxon>Pseudomonadota</taxon>
        <taxon>Betaproteobacteria</taxon>
        <taxon>Burkholderiales</taxon>
        <taxon>Comamonadaceae</taxon>
    </lineage>
</organism>
<name>A0A368XKF0_9BURK</name>
<proteinExistence type="predicted"/>
<dbReference type="SUPFAM" id="SSF46785">
    <property type="entry name" value="Winged helix' DNA-binding domain"/>
    <property type="match status" value="1"/>
</dbReference>
<dbReference type="Proteomes" id="UP000252884">
    <property type="component" value="Unassembled WGS sequence"/>
</dbReference>
<accession>A0A368XKF0</accession>
<sequence>MNKDSRLSGVLHALLHMAEMPGPATSETLARAMSTNPVVVRRLMAGLREAGFVASAKGHGGGWVLSCPLERITLRDIHEAVGAPALLAVGHRSDNPECLVEQAVNTALQGAYQQAEALLLARLGEVTLAELSADFHRRMLASGRQPQHFSEEIGHGH</sequence>
<dbReference type="InterPro" id="IPR036388">
    <property type="entry name" value="WH-like_DNA-bd_sf"/>
</dbReference>
<dbReference type="PANTHER" id="PTHR33221">
    <property type="entry name" value="WINGED HELIX-TURN-HELIX TRANSCRIPTIONAL REGULATOR, RRF2 FAMILY"/>
    <property type="match status" value="1"/>
</dbReference>
<dbReference type="InterPro" id="IPR036390">
    <property type="entry name" value="WH_DNA-bd_sf"/>
</dbReference>
<protein>
    <submittedName>
        <fullName evidence="1">BadM/Rrf2 family transcriptional regulator</fullName>
    </submittedName>
</protein>
<dbReference type="GO" id="GO:0005829">
    <property type="term" value="C:cytosol"/>
    <property type="evidence" value="ECO:0007669"/>
    <property type="project" value="TreeGrafter"/>
</dbReference>
<evidence type="ECO:0000313" key="1">
    <source>
        <dbReference type="EMBL" id="RCW67518.1"/>
    </source>
</evidence>
<dbReference type="AlphaFoldDB" id="A0A368XKF0"/>
<dbReference type="OrthoDB" id="9800506at2"/>
<dbReference type="InterPro" id="IPR000944">
    <property type="entry name" value="Tscrpt_reg_Rrf2"/>
</dbReference>
<dbReference type="PANTHER" id="PTHR33221:SF15">
    <property type="entry name" value="HTH-TYPE TRANSCRIPTIONAL REGULATOR YWGB-RELATED"/>
    <property type="match status" value="1"/>
</dbReference>
<dbReference type="Pfam" id="PF02082">
    <property type="entry name" value="Rrf2"/>
    <property type="match status" value="1"/>
</dbReference>
<dbReference type="GO" id="GO:0003700">
    <property type="term" value="F:DNA-binding transcription factor activity"/>
    <property type="evidence" value="ECO:0007669"/>
    <property type="project" value="TreeGrafter"/>
</dbReference>
<evidence type="ECO:0000313" key="2">
    <source>
        <dbReference type="Proteomes" id="UP000252884"/>
    </source>
</evidence>
<dbReference type="PROSITE" id="PS51197">
    <property type="entry name" value="HTH_RRF2_2"/>
    <property type="match status" value="1"/>
</dbReference>
<gene>
    <name evidence="1" type="ORF">DES41_109241</name>
</gene>
<dbReference type="Gene3D" id="1.10.10.10">
    <property type="entry name" value="Winged helix-like DNA-binding domain superfamily/Winged helix DNA-binding domain"/>
    <property type="match status" value="1"/>
</dbReference>
<comment type="caution">
    <text evidence="1">The sequence shown here is derived from an EMBL/GenBank/DDBJ whole genome shotgun (WGS) entry which is preliminary data.</text>
</comment>
<reference evidence="1 2" key="1">
    <citation type="submission" date="2018-07" db="EMBL/GenBank/DDBJ databases">
        <title>Genomic Encyclopedia of Type Strains, Phase IV (KMG-IV): sequencing the most valuable type-strain genomes for metagenomic binning, comparative biology and taxonomic classification.</title>
        <authorList>
            <person name="Goeker M."/>
        </authorList>
    </citation>
    <scope>NUCLEOTIDE SEQUENCE [LARGE SCALE GENOMIC DNA]</scope>
    <source>
        <strain evidence="1 2">DSM 21634</strain>
    </source>
</reference>